<proteinExistence type="predicted"/>
<dbReference type="RefSeq" id="WP_101237407.1">
    <property type="nucleotide sequence ID" value="NZ_PISJ01000020.1"/>
</dbReference>
<comment type="caution">
    <text evidence="1">The sequence shown here is derived from an EMBL/GenBank/DDBJ whole genome shotgun (WGS) entry which is preliminary data.</text>
</comment>
<dbReference type="AlphaFoldDB" id="A0A2N0WAX7"/>
<sequence length="115" mass="13571">MGMGYIIGWNKSQPEDKQWTELDFNSYENSLISWLITNALEKKYPELYFNITKKESIHLIEFYELSQNDFMTAVTAIRNLIKNGDESIAENAELWNLDVEPLIIVDERYDPNFEL</sequence>
<evidence type="ECO:0000313" key="2">
    <source>
        <dbReference type="Proteomes" id="UP000233553"/>
    </source>
</evidence>
<reference evidence="1 2" key="1">
    <citation type="submission" date="2017-12" db="EMBL/GenBank/DDBJ databases">
        <title>Draft Genome sequences of multiple microbial strains isolated from spacecraft associated surfaces.</title>
        <authorList>
            <person name="Seuylemezian A."/>
            <person name="Vaishampayan P."/>
            <person name="Venkateswaran K."/>
        </authorList>
    </citation>
    <scope>NUCLEOTIDE SEQUENCE [LARGE SCALE GENOMIC DNA]</scope>
    <source>
        <strain evidence="1 2">2P01AA</strain>
    </source>
</reference>
<evidence type="ECO:0000313" key="1">
    <source>
        <dbReference type="EMBL" id="PKF31650.1"/>
    </source>
</evidence>
<dbReference type="Proteomes" id="UP000233553">
    <property type="component" value="Unassembled WGS sequence"/>
</dbReference>
<protein>
    <submittedName>
        <fullName evidence="1">Uncharacterized protein</fullName>
    </submittedName>
</protein>
<name>A0A2N0WAX7_9GAMM</name>
<organism evidence="1 2">
    <name type="scientific">Acinetobacter proteolyticus</name>
    <dbReference type="NCBI Taxonomy" id="1776741"/>
    <lineage>
        <taxon>Bacteria</taxon>
        <taxon>Pseudomonadati</taxon>
        <taxon>Pseudomonadota</taxon>
        <taxon>Gammaproteobacteria</taxon>
        <taxon>Moraxellales</taxon>
        <taxon>Moraxellaceae</taxon>
        <taxon>Acinetobacter</taxon>
    </lineage>
</organism>
<accession>A0A2N0WAX7</accession>
<gene>
    <name evidence="1" type="ORF">CW311_18120</name>
</gene>
<dbReference type="EMBL" id="PISJ01000020">
    <property type="protein sequence ID" value="PKF31650.1"/>
    <property type="molecule type" value="Genomic_DNA"/>
</dbReference>